<keyword evidence="11" id="KW-1185">Reference proteome</keyword>
<keyword evidence="5 7" id="KW-1133">Transmembrane helix</keyword>
<evidence type="ECO:0000259" key="9">
    <source>
        <dbReference type="Pfam" id="PF16916"/>
    </source>
</evidence>
<accession>A0ABS9ZCM3</accession>
<feature type="transmembrane region" description="Helical" evidence="7">
    <location>
        <begin position="145"/>
        <end position="167"/>
    </location>
</feature>
<dbReference type="PANTHER" id="PTHR43840:SF15">
    <property type="entry name" value="MITOCHONDRIAL METAL TRANSPORTER 1-RELATED"/>
    <property type="match status" value="1"/>
</dbReference>
<feature type="transmembrane region" description="Helical" evidence="7">
    <location>
        <begin position="179"/>
        <end position="197"/>
    </location>
</feature>
<evidence type="ECO:0000256" key="1">
    <source>
        <dbReference type="ARBA" id="ARBA00004141"/>
    </source>
</evidence>
<evidence type="ECO:0000256" key="4">
    <source>
        <dbReference type="ARBA" id="ARBA00022692"/>
    </source>
</evidence>
<dbReference type="NCBIfam" id="TIGR01297">
    <property type="entry name" value="CDF"/>
    <property type="match status" value="1"/>
</dbReference>
<comment type="similarity">
    <text evidence="2">Belongs to the cation diffusion facilitator (CDF) transporter (TC 2.A.4) family.</text>
</comment>
<dbReference type="SUPFAM" id="SSF160240">
    <property type="entry name" value="Cation efflux protein cytoplasmic domain-like"/>
    <property type="match status" value="3"/>
</dbReference>
<gene>
    <name evidence="10" type="ORF">K2U94_18205</name>
</gene>
<evidence type="ECO:0000313" key="11">
    <source>
        <dbReference type="Proteomes" id="UP001139104"/>
    </source>
</evidence>
<name>A0ABS9ZCM3_9HYPH</name>
<dbReference type="InterPro" id="IPR002524">
    <property type="entry name" value="Cation_efflux"/>
</dbReference>
<feature type="transmembrane region" description="Helical" evidence="7">
    <location>
        <begin position="12"/>
        <end position="35"/>
    </location>
</feature>
<evidence type="ECO:0000256" key="7">
    <source>
        <dbReference type="SAM" id="Phobius"/>
    </source>
</evidence>
<dbReference type="EMBL" id="JAIVFP010000001">
    <property type="protein sequence ID" value="MCI4684676.1"/>
    <property type="molecule type" value="Genomic_DNA"/>
</dbReference>
<comment type="subcellular location">
    <subcellularLocation>
        <location evidence="1">Membrane</location>
        <topology evidence="1">Multi-pass membrane protein</topology>
    </subcellularLocation>
</comment>
<dbReference type="InterPro" id="IPR027469">
    <property type="entry name" value="Cation_efflux_TMD_sf"/>
</dbReference>
<feature type="domain" description="Cation efflux protein cytoplasmic" evidence="9">
    <location>
        <begin position="397"/>
        <end position="455"/>
    </location>
</feature>
<dbReference type="Gene3D" id="3.30.70.1350">
    <property type="entry name" value="Cation efflux protein, cytoplasmic domain"/>
    <property type="match status" value="3"/>
</dbReference>
<dbReference type="Pfam" id="PF16916">
    <property type="entry name" value="ZT_dimer"/>
    <property type="match status" value="3"/>
</dbReference>
<proteinExistence type="inferred from homology"/>
<evidence type="ECO:0000256" key="6">
    <source>
        <dbReference type="ARBA" id="ARBA00023136"/>
    </source>
</evidence>
<dbReference type="InterPro" id="IPR036837">
    <property type="entry name" value="Cation_efflux_CTD_sf"/>
</dbReference>
<keyword evidence="6 7" id="KW-0472">Membrane</keyword>
<feature type="domain" description="Cation efflux protein cytoplasmic" evidence="9">
    <location>
        <begin position="213"/>
        <end position="277"/>
    </location>
</feature>
<dbReference type="Gene3D" id="1.20.1510.10">
    <property type="entry name" value="Cation efflux protein transmembrane domain"/>
    <property type="match status" value="1"/>
</dbReference>
<evidence type="ECO:0000256" key="3">
    <source>
        <dbReference type="ARBA" id="ARBA00022448"/>
    </source>
</evidence>
<reference evidence="10" key="1">
    <citation type="journal article" date="2022" name="ISME J.">
        <title>Identification of active gaseous-alkane degraders at natural gas seeps.</title>
        <authorList>
            <person name="Farhan Ul Haque M."/>
            <person name="Hernandez M."/>
            <person name="Crombie A.T."/>
            <person name="Murrell J.C."/>
        </authorList>
    </citation>
    <scope>NUCLEOTIDE SEQUENCE</scope>
    <source>
        <strain evidence="10">PC2</strain>
    </source>
</reference>
<feature type="transmembrane region" description="Helical" evidence="7">
    <location>
        <begin position="112"/>
        <end position="133"/>
    </location>
</feature>
<dbReference type="InterPro" id="IPR050291">
    <property type="entry name" value="CDF_Transporter"/>
</dbReference>
<evidence type="ECO:0000256" key="5">
    <source>
        <dbReference type="ARBA" id="ARBA00022989"/>
    </source>
</evidence>
<keyword evidence="4 7" id="KW-0812">Transmembrane</keyword>
<dbReference type="SUPFAM" id="SSF161111">
    <property type="entry name" value="Cation efflux protein transmembrane domain-like"/>
    <property type="match status" value="1"/>
</dbReference>
<dbReference type="Pfam" id="PF01545">
    <property type="entry name" value="Cation_efflux"/>
    <property type="match status" value="1"/>
</dbReference>
<evidence type="ECO:0000256" key="2">
    <source>
        <dbReference type="ARBA" id="ARBA00008114"/>
    </source>
</evidence>
<dbReference type="InterPro" id="IPR027470">
    <property type="entry name" value="Cation_efflux_CTD"/>
</dbReference>
<dbReference type="RefSeq" id="WP_243068562.1">
    <property type="nucleotide sequence ID" value="NZ_JAIVFK010000005.1"/>
</dbReference>
<comment type="caution">
    <text evidence="10">The sequence shown here is derived from an EMBL/GenBank/DDBJ whole genome shotgun (WGS) entry which is preliminary data.</text>
</comment>
<sequence>MTDAALKEKVAFSSIIASFLLTVGKIAAGVASGSLALLSEGAHNALDTGATILTYFAVREANKPADERHHYGHAKFESLSALAETGLLAGLACYVLVAAIRRLWEGPEPVDARWPVFAVLGVSIVVDVTRWLTLRAVAKKTGSHALAADAIHFASDLVGTSLVLVGLVADSYGFHQGDALAAMGVALFIALAGYHLGRETIETLLDTAPEGLADSLRAAIVKIPGVVAVEDLKLRGIGAHVLGEVTIGVSRTLPVERLIQIERAVNAKISEISPETQASIITSPRALDEETVAERIMMIAARRKLAVHHIIVQHLNGRDCIAFDLEIDGAMSQGAAHEIATALENEIRVEFGAEVEVESHIEPLQDHALTGHEADAATLTGISESLRKLAIAGGVLQGVHDIRARRTEDGLVVNFHATVDPGLSVAATHDAMDEIERALRERTPGLLRVVGHAEPVGAA</sequence>
<dbReference type="PANTHER" id="PTHR43840">
    <property type="entry name" value="MITOCHONDRIAL METAL TRANSPORTER 1-RELATED"/>
    <property type="match status" value="1"/>
</dbReference>
<dbReference type="InterPro" id="IPR058533">
    <property type="entry name" value="Cation_efflux_TM"/>
</dbReference>
<feature type="domain" description="Cation efflux protein cytoplasmic" evidence="9">
    <location>
        <begin position="303"/>
        <end position="363"/>
    </location>
</feature>
<evidence type="ECO:0000259" key="8">
    <source>
        <dbReference type="Pfam" id="PF01545"/>
    </source>
</evidence>
<feature type="domain" description="Cation efflux protein transmembrane" evidence="8">
    <location>
        <begin position="12"/>
        <end position="205"/>
    </location>
</feature>
<feature type="transmembrane region" description="Helical" evidence="7">
    <location>
        <begin position="79"/>
        <end position="100"/>
    </location>
</feature>
<protein>
    <submittedName>
        <fullName evidence="10">Cation-efflux pump</fullName>
    </submittedName>
</protein>
<evidence type="ECO:0000313" key="10">
    <source>
        <dbReference type="EMBL" id="MCI4684676.1"/>
    </source>
</evidence>
<dbReference type="Proteomes" id="UP001139104">
    <property type="component" value="Unassembled WGS sequence"/>
</dbReference>
<organism evidence="10 11">
    <name type="scientific">Candidatus Rhodoblastus alkanivorans</name>
    <dbReference type="NCBI Taxonomy" id="2954117"/>
    <lineage>
        <taxon>Bacteria</taxon>
        <taxon>Pseudomonadati</taxon>
        <taxon>Pseudomonadota</taxon>
        <taxon>Alphaproteobacteria</taxon>
        <taxon>Hyphomicrobiales</taxon>
        <taxon>Rhodoblastaceae</taxon>
        <taxon>Rhodoblastus</taxon>
    </lineage>
</organism>
<keyword evidence="3" id="KW-0813">Transport</keyword>